<dbReference type="SMART" id="SM00032">
    <property type="entry name" value="CCP"/>
    <property type="match status" value="4"/>
</dbReference>
<keyword evidence="1" id="KW-0217">Developmental protein</keyword>
<dbReference type="InterPro" id="IPR043555">
    <property type="entry name" value="SRPX-like"/>
</dbReference>
<dbReference type="EMBL" id="CACVKT020005120">
    <property type="protein sequence ID" value="CAC5393169.1"/>
    <property type="molecule type" value="Genomic_DNA"/>
</dbReference>
<dbReference type="CDD" id="cd00054">
    <property type="entry name" value="EGF_CA"/>
    <property type="match status" value="2"/>
</dbReference>
<dbReference type="GO" id="GO:0005509">
    <property type="term" value="F:calcium ion binding"/>
    <property type="evidence" value="ECO:0007669"/>
    <property type="project" value="InterPro"/>
</dbReference>
<keyword evidence="5 7" id="KW-1015">Disulfide bond</keyword>
<dbReference type="InterPro" id="IPR000742">
    <property type="entry name" value="EGF"/>
</dbReference>
<dbReference type="InterPro" id="IPR000436">
    <property type="entry name" value="Sushi_SCR_CCP_dom"/>
</dbReference>
<evidence type="ECO:0000313" key="15">
    <source>
        <dbReference type="Proteomes" id="UP000507470"/>
    </source>
</evidence>
<sequence>MVSVFFIKTFVIISVLEVTAAYKTCERKEVEEIYEIQYDYLTLAIRSEILSGNRLVVLCRSSQNVSSAYCQDGNWIFEDQKCAKTTRSRPEIPHERHKRFFWLIIPVVVCLFTFCRSPPPRDNTPPTISNCPQDIYEEAIAVQRYAFVTWAEPTAWDSKDGTVSITLDGSNRPGDPFFEGSTNIGYYAKDKSGNMATCNFVIHINVVRCHGLSSNIPDGYRICHPSSDMVKGTVCQYGCYQGHDLKGPSRSECTETGGWSTAQEPYCEKKTCMTIVPRNNLNYSCSAEFYFRSICTYTCSEGYDIPENTKRTNVCLASGKWNTIDPTCVDMKPPIFEQCPNTLLFYTNENEDSSYVHWNAPIVNDNKDLSMSPRKISGPSSSTLQTVGTYIVTYGAEDSNGNKAEDCTFDVVVKQLRCRRLYSSPYMVLSCTGTRLGSQCSFSCDNNAELNGTHTTFCRREGDSPYSQWDMDKHPFCQVTETCQDLQAPKHGAIACDNWLGGRFCHPLCAEGYSVVISKPLPALLVCLDDGTWLYHEKITDCYALENIKRRPAVMSAEFYYTGDCNNPLVQNEIKKQFLFTIQNSVSWNSKCQPTNCNIENVVVVCGDTSRRRSTGNLKVDVEICFGTENTTVSSFEYEKEVMTVTELMYVIENEFSSENVTLESGNHTTDFLGTSSNGLEIKCPENSVPVYGNTISCLPCPAGSYYDSVVSECIRCKRGSYQPNSGQRSCISCPKRLITAIEGAIDSSECEEACIPGTWSTTGLPPCIECDIGYYEENYGSLNCSKCPGNKITLMESRSNVSECFDFDIGFPNMSDVSYTDLEISTVTFPLLITLHAKCDTNSSGTIFRLSSDVVVLLEIDVKQVVFYNKTLQMPVDLCQRWVYIEIHVKQNFTIMYIDRKEIFKTLINFDLNEISGLNVTLGGSGFSGYISQCNIRSLTANTTEGYTFPMCNSADIKDGYVNWEDFPYSNLVNAFINIPGQCDDVDDCMSYPCINGTCTDKLGGYRCTCLGGFTGPNCNVNIDDCIASACQNNATCLDGISAYSCLCSNGYKGELCEIAVVDGGWTHWDNWTECSTSCGYGTRQRGRSCSNPLPDNGGQKCNGTDTEIGDCILEPCPECIELQTTNHSSLFCNESNNMIVCYHNCDDGYWFDQDVKPDYRCGNKTFHLWDFQTEENPYARLPSCSKIQESLMIYVNYTSFYDLWECEIETEMAIASKISNIYKELSCYISSSCLMTNYEIHYCNENEQRTRRDISNVNIGFTVTLACNTTKHGTQTCYYGLADAVVEMKSLENNGQSFNIPMGNDTYQITQNQSTSESWLKCPSGSIANVAFCVSCSIGHYLSNEECLSCQVGIYQLLTGQTFCFVCPTGTTTEGISSVSIYDCNKSIATDDTSTVFTILELAISIVVLFTIIMIMVVLIIICRRKCFKTHLNVTNNSAEMVSLERVQSSLS</sequence>
<dbReference type="PROSITE" id="PS01187">
    <property type="entry name" value="EGF_CA"/>
    <property type="match status" value="1"/>
</dbReference>
<evidence type="ECO:0000256" key="9">
    <source>
        <dbReference type="SAM" id="Phobius"/>
    </source>
</evidence>
<dbReference type="Pfam" id="PF02494">
    <property type="entry name" value="HYR"/>
    <property type="match status" value="2"/>
</dbReference>
<dbReference type="PROSITE" id="PS50092">
    <property type="entry name" value="TSP1"/>
    <property type="match status" value="1"/>
</dbReference>
<feature type="domain" description="Sushi" evidence="13">
    <location>
        <begin position="207"/>
        <end position="269"/>
    </location>
</feature>
<dbReference type="Pfam" id="PF07699">
    <property type="entry name" value="Ephrin_rec_like"/>
    <property type="match status" value="3"/>
</dbReference>
<feature type="domain" description="EGF-like" evidence="11">
    <location>
        <begin position="1023"/>
        <end position="1059"/>
    </location>
</feature>
<dbReference type="FunFam" id="2.10.25.10:FF:000279">
    <property type="entry name" value="Neurogenic locus notch 1"/>
    <property type="match status" value="1"/>
</dbReference>
<feature type="disulfide bond" evidence="8">
    <location>
        <begin position="272"/>
        <end position="315"/>
    </location>
</feature>
<dbReference type="Pfam" id="PF00090">
    <property type="entry name" value="TSP_1"/>
    <property type="match status" value="1"/>
</dbReference>
<dbReference type="SUPFAM" id="SSF57535">
    <property type="entry name" value="Complement control module/SCR domain"/>
    <property type="match status" value="4"/>
</dbReference>
<dbReference type="PANTHER" id="PTHR46343">
    <property type="entry name" value="HYR DOMAIN-CONTAINING PROTEIN"/>
    <property type="match status" value="1"/>
</dbReference>
<reference evidence="14 15" key="1">
    <citation type="submission" date="2020-06" db="EMBL/GenBank/DDBJ databases">
        <authorList>
            <person name="Li R."/>
            <person name="Bekaert M."/>
        </authorList>
    </citation>
    <scope>NUCLEOTIDE SEQUENCE [LARGE SCALE GENOMIC DNA]</scope>
    <source>
        <strain evidence="15">wild</strain>
    </source>
</reference>
<dbReference type="InterPro" id="IPR011641">
    <property type="entry name" value="Tyr-kin_ephrin_A/B_rcpt-like"/>
</dbReference>
<feature type="disulfide bond" evidence="7">
    <location>
        <begin position="990"/>
        <end position="1000"/>
    </location>
</feature>
<feature type="chain" id="PRO_5027106687" evidence="10">
    <location>
        <begin position="22"/>
        <end position="1454"/>
    </location>
</feature>
<evidence type="ECO:0000313" key="14">
    <source>
        <dbReference type="EMBL" id="CAC5393169.1"/>
    </source>
</evidence>
<gene>
    <name evidence="14" type="ORF">MCOR_28049</name>
</gene>
<dbReference type="InterPro" id="IPR003410">
    <property type="entry name" value="HYR_dom"/>
</dbReference>
<feature type="disulfide bond" evidence="7">
    <location>
        <begin position="1049"/>
        <end position="1058"/>
    </location>
</feature>
<dbReference type="PROSITE" id="PS50026">
    <property type="entry name" value="EGF_3"/>
    <property type="match status" value="2"/>
</dbReference>
<feature type="signal peptide" evidence="10">
    <location>
        <begin position="1"/>
        <end position="21"/>
    </location>
</feature>
<evidence type="ECO:0000256" key="3">
    <source>
        <dbReference type="ARBA" id="ARBA00022729"/>
    </source>
</evidence>
<feature type="domain" description="Sushi" evidence="13">
    <location>
        <begin position="416"/>
        <end position="479"/>
    </location>
</feature>
<dbReference type="InterPro" id="IPR036383">
    <property type="entry name" value="TSP1_rpt_sf"/>
</dbReference>
<dbReference type="PROSITE" id="PS00022">
    <property type="entry name" value="EGF_1"/>
    <property type="match status" value="2"/>
</dbReference>
<keyword evidence="15" id="KW-1185">Reference proteome</keyword>
<evidence type="ECO:0000259" key="13">
    <source>
        <dbReference type="PROSITE" id="PS50923"/>
    </source>
</evidence>
<evidence type="ECO:0000256" key="8">
    <source>
        <dbReference type="PROSITE-ProRule" id="PRU00302"/>
    </source>
</evidence>
<dbReference type="SUPFAM" id="SSF57184">
    <property type="entry name" value="Growth factor receptor domain"/>
    <property type="match status" value="1"/>
</dbReference>
<dbReference type="PROSITE" id="PS01186">
    <property type="entry name" value="EGF_2"/>
    <property type="match status" value="2"/>
</dbReference>
<dbReference type="SMART" id="SM01411">
    <property type="entry name" value="Ephrin_rec_like"/>
    <property type="match status" value="3"/>
</dbReference>
<feature type="domain" description="Sushi" evidence="13">
    <location>
        <begin position="270"/>
        <end position="330"/>
    </location>
</feature>
<dbReference type="InterPro" id="IPR000884">
    <property type="entry name" value="TSP1_rpt"/>
</dbReference>
<dbReference type="InterPro" id="IPR018097">
    <property type="entry name" value="EGF_Ca-bd_CS"/>
</dbReference>
<dbReference type="InterPro" id="IPR000152">
    <property type="entry name" value="EGF-type_Asp/Asn_hydroxyl_site"/>
</dbReference>
<dbReference type="CDD" id="cd00033">
    <property type="entry name" value="CCP"/>
    <property type="match status" value="2"/>
</dbReference>
<evidence type="ECO:0000256" key="4">
    <source>
        <dbReference type="ARBA" id="ARBA00022737"/>
    </source>
</evidence>
<dbReference type="PROSITE" id="PS50923">
    <property type="entry name" value="SUSHI"/>
    <property type="match status" value="3"/>
</dbReference>
<dbReference type="SMART" id="SM00209">
    <property type="entry name" value="TSP1"/>
    <property type="match status" value="1"/>
</dbReference>
<protein>
    <submittedName>
        <fullName evidence="14">Uncharacterized protein</fullName>
    </submittedName>
</protein>
<name>A0A6J8CD67_MYTCO</name>
<keyword evidence="9" id="KW-0812">Transmembrane</keyword>
<evidence type="ECO:0000256" key="1">
    <source>
        <dbReference type="ARBA" id="ARBA00022473"/>
    </source>
</evidence>
<evidence type="ECO:0000259" key="12">
    <source>
        <dbReference type="PROSITE" id="PS50825"/>
    </source>
</evidence>
<comment type="caution">
    <text evidence="7">Lacks conserved residue(s) required for the propagation of feature annotation.</text>
</comment>
<dbReference type="PANTHER" id="PTHR46343:SF2">
    <property type="entry name" value="SUSHI_VON WILLEBRAND FACTOR TYPE A_EGF_PENTRAXIN DOMAIN-CONTAINING 1"/>
    <property type="match status" value="1"/>
</dbReference>
<dbReference type="InterPro" id="IPR009030">
    <property type="entry name" value="Growth_fac_rcpt_cys_sf"/>
</dbReference>
<dbReference type="Pfam" id="PF00084">
    <property type="entry name" value="Sushi"/>
    <property type="match status" value="2"/>
</dbReference>
<feature type="domain" description="HYR" evidence="12">
    <location>
        <begin position="121"/>
        <end position="206"/>
    </location>
</feature>
<dbReference type="Pfam" id="PF00008">
    <property type="entry name" value="EGF"/>
    <property type="match status" value="1"/>
</dbReference>
<evidence type="ECO:0000259" key="11">
    <source>
        <dbReference type="PROSITE" id="PS50026"/>
    </source>
</evidence>
<feature type="domain" description="HYR" evidence="12">
    <location>
        <begin position="329"/>
        <end position="415"/>
    </location>
</feature>
<evidence type="ECO:0000256" key="2">
    <source>
        <dbReference type="ARBA" id="ARBA00022536"/>
    </source>
</evidence>
<organism evidence="14 15">
    <name type="scientific">Mytilus coruscus</name>
    <name type="common">Sea mussel</name>
    <dbReference type="NCBI Taxonomy" id="42192"/>
    <lineage>
        <taxon>Eukaryota</taxon>
        <taxon>Metazoa</taxon>
        <taxon>Spiralia</taxon>
        <taxon>Lophotrochozoa</taxon>
        <taxon>Mollusca</taxon>
        <taxon>Bivalvia</taxon>
        <taxon>Autobranchia</taxon>
        <taxon>Pteriomorphia</taxon>
        <taxon>Mytilida</taxon>
        <taxon>Mytiloidea</taxon>
        <taxon>Mytilidae</taxon>
        <taxon>Mytilinae</taxon>
        <taxon>Mytilus</taxon>
    </lineage>
</organism>
<dbReference type="FunFam" id="2.10.25.10:FF:000080">
    <property type="entry name" value="Neurogenic locus notch 1"/>
    <property type="match status" value="1"/>
</dbReference>
<keyword evidence="9" id="KW-1133">Transmembrane helix</keyword>
<keyword evidence="8" id="KW-0768">Sushi</keyword>
<keyword evidence="4" id="KW-0677">Repeat</keyword>
<feature type="transmembrane region" description="Helical" evidence="9">
    <location>
        <begin position="1404"/>
        <end position="1425"/>
    </location>
</feature>
<proteinExistence type="predicted"/>
<dbReference type="SMART" id="SM00181">
    <property type="entry name" value="EGF"/>
    <property type="match status" value="2"/>
</dbReference>
<dbReference type="FunFam" id="2.20.100.10:FF:000002">
    <property type="entry name" value="Unc-5 netrin receptor C"/>
    <property type="match status" value="1"/>
</dbReference>
<dbReference type="PROSITE" id="PS00010">
    <property type="entry name" value="ASX_HYDROXYL"/>
    <property type="match status" value="2"/>
</dbReference>
<dbReference type="Pfam" id="PF12661">
    <property type="entry name" value="hEGF"/>
    <property type="match status" value="1"/>
</dbReference>
<dbReference type="Gene3D" id="2.10.25.10">
    <property type="entry name" value="Laminin"/>
    <property type="match status" value="2"/>
</dbReference>
<keyword evidence="9" id="KW-0472">Membrane</keyword>
<evidence type="ECO:0000256" key="6">
    <source>
        <dbReference type="ARBA" id="ARBA00023180"/>
    </source>
</evidence>
<dbReference type="InterPro" id="IPR035976">
    <property type="entry name" value="Sushi/SCR/CCP_sf"/>
</dbReference>
<dbReference type="Gene3D" id="2.10.70.10">
    <property type="entry name" value="Complement Module, domain 1"/>
    <property type="match status" value="2"/>
</dbReference>
<keyword evidence="2 7" id="KW-0245">EGF-like domain</keyword>
<dbReference type="Gene3D" id="2.10.50.10">
    <property type="entry name" value="Tumor Necrosis Factor Receptor, subunit A, domain 2"/>
    <property type="match status" value="3"/>
</dbReference>
<dbReference type="SMART" id="SM00179">
    <property type="entry name" value="EGF_CA"/>
    <property type="match status" value="2"/>
</dbReference>
<dbReference type="SUPFAM" id="SSF57196">
    <property type="entry name" value="EGF/Laminin"/>
    <property type="match status" value="2"/>
</dbReference>
<dbReference type="Gene3D" id="2.20.100.10">
    <property type="entry name" value="Thrombospondin type-1 (TSP1) repeat"/>
    <property type="match status" value="1"/>
</dbReference>
<dbReference type="Gene3D" id="2.60.40.10">
    <property type="entry name" value="Immunoglobulins"/>
    <property type="match status" value="1"/>
</dbReference>
<dbReference type="PROSITE" id="PS50825">
    <property type="entry name" value="HYR"/>
    <property type="match status" value="2"/>
</dbReference>
<keyword evidence="3 10" id="KW-0732">Signal</keyword>
<dbReference type="OrthoDB" id="6136178at2759"/>
<keyword evidence="6" id="KW-0325">Glycoprotein</keyword>
<evidence type="ECO:0000256" key="5">
    <source>
        <dbReference type="ARBA" id="ARBA00023157"/>
    </source>
</evidence>
<dbReference type="Proteomes" id="UP000507470">
    <property type="component" value="Unassembled WGS sequence"/>
</dbReference>
<feature type="domain" description="EGF-like" evidence="11">
    <location>
        <begin position="986"/>
        <end position="1021"/>
    </location>
</feature>
<dbReference type="SUPFAM" id="SSF82895">
    <property type="entry name" value="TSP-1 type 1 repeat"/>
    <property type="match status" value="1"/>
</dbReference>
<evidence type="ECO:0000256" key="7">
    <source>
        <dbReference type="PROSITE-ProRule" id="PRU00076"/>
    </source>
</evidence>
<dbReference type="InterPro" id="IPR013783">
    <property type="entry name" value="Ig-like_fold"/>
</dbReference>
<dbReference type="InterPro" id="IPR013032">
    <property type="entry name" value="EGF-like_CS"/>
</dbReference>
<evidence type="ECO:0000256" key="10">
    <source>
        <dbReference type="SAM" id="SignalP"/>
    </source>
</evidence>
<feature type="disulfide bond" evidence="7">
    <location>
        <begin position="1011"/>
        <end position="1020"/>
    </location>
</feature>
<dbReference type="InterPro" id="IPR001881">
    <property type="entry name" value="EGF-like_Ca-bd_dom"/>
</dbReference>
<accession>A0A6J8CD67</accession>
<dbReference type="FunFam" id="2.10.50.10:FF:000018">
    <property type="entry name" value="Sushi, von Willebrand factor type A, EGF and pentraxin domain-containing 1"/>
    <property type="match status" value="1"/>
</dbReference>